<dbReference type="EMBL" id="MSPX01000010">
    <property type="protein sequence ID" value="OQP86050.1"/>
    <property type="molecule type" value="Genomic_DNA"/>
</dbReference>
<reference evidence="1 2" key="1">
    <citation type="journal article" date="2017" name="Antonie Van Leeuwenhoek">
        <title>Rhizobium rhizosphaerae sp. nov., a novel species isolated from rice rhizosphere.</title>
        <authorList>
            <person name="Zhao J.J."/>
            <person name="Zhang J."/>
            <person name="Zhang R.J."/>
            <person name="Zhang C.W."/>
            <person name="Yin H.Q."/>
            <person name="Zhang X.X."/>
        </authorList>
    </citation>
    <scope>NUCLEOTIDE SEQUENCE [LARGE SCALE GENOMIC DNA]</scope>
    <source>
        <strain evidence="1 2">RD15</strain>
    </source>
</reference>
<evidence type="ECO:0000313" key="2">
    <source>
        <dbReference type="Proteomes" id="UP000192652"/>
    </source>
</evidence>
<proteinExistence type="predicted"/>
<comment type="caution">
    <text evidence="1">The sequence shown here is derived from an EMBL/GenBank/DDBJ whole genome shotgun (WGS) entry which is preliminary data.</text>
</comment>
<dbReference type="Proteomes" id="UP000192652">
    <property type="component" value="Unassembled WGS sequence"/>
</dbReference>
<accession>A0ABX3PDG5</accession>
<evidence type="ECO:0000313" key="1">
    <source>
        <dbReference type="EMBL" id="OQP86050.1"/>
    </source>
</evidence>
<sequence length="173" mass="19717">MSVPDAVRREIKEMLWSEADRLNWPSLSASDKSRYYGIWTETEDVGGRLSQYMDPRQVRVYIKDTLLKPYTREASASHDLAFRVLGIGAEARPVASYIKPHGRLLDDDRHIAWSKASEWKATLMALHERAFQRGIPYGAVLTHSGSKFSLEDDRRVVEEAASKLGIERVVWLG</sequence>
<keyword evidence="2" id="KW-1185">Reference proteome</keyword>
<dbReference type="RefSeq" id="WP_081176524.1">
    <property type="nucleotide sequence ID" value="NZ_MSPX01000010.1"/>
</dbReference>
<organism evidence="1 2">
    <name type="scientific">Xaviernesmea rhizosphaerae</name>
    <dbReference type="NCBI Taxonomy" id="1672749"/>
    <lineage>
        <taxon>Bacteria</taxon>
        <taxon>Pseudomonadati</taxon>
        <taxon>Pseudomonadota</taxon>
        <taxon>Alphaproteobacteria</taxon>
        <taxon>Hyphomicrobiales</taxon>
        <taxon>Rhizobiaceae</taxon>
        <taxon>Rhizobium/Agrobacterium group</taxon>
        <taxon>Xaviernesmea</taxon>
    </lineage>
</organism>
<gene>
    <name evidence="1" type="ORF">BTR14_13285</name>
</gene>
<protein>
    <submittedName>
        <fullName evidence="1">Uncharacterized protein</fullName>
    </submittedName>
</protein>
<name>A0ABX3PDG5_9HYPH</name>